<gene>
    <name evidence="2" type="ORF">ENI34_03020</name>
</gene>
<dbReference type="EMBL" id="DRIG01000032">
    <property type="protein sequence ID" value="HEC78097.1"/>
    <property type="molecule type" value="Genomic_DNA"/>
</dbReference>
<accession>A0A9C9EM40</accession>
<dbReference type="CDD" id="cd01949">
    <property type="entry name" value="GGDEF"/>
    <property type="match status" value="1"/>
</dbReference>
<dbReference type="PANTHER" id="PTHR45138:SF9">
    <property type="entry name" value="DIGUANYLATE CYCLASE DGCM-RELATED"/>
    <property type="match status" value="1"/>
</dbReference>
<dbReference type="GO" id="GO:0052621">
    <property type="term" value="F:diguanylate cyclase activity"/>
    <property type="evidence" value="ECO:0007669"/>
    <property type="project" value="TreeGrafter"/>
</dbReference>
<dbReference type="FunFam" id="3.30.70.270:FF:000001">
    <property type="entry name" value="Diguanylate cyclase domain protein"/>
    <property type="match status" value="1"/>
</dbReference>
<dbReference type="Proteomes" id="UP000885826">
    <property type="component" value="Unassembled WGS sequence"/>
</dbReference>
<comment type="caution">
    <text evidence="2">The sequence shown here is derived from an EMBL/GenBank/DDBJ whole genome shotgun (WGS) entry which is preliminary data.</text>
</comment>
<feature type="domain" description="GGDEF" evidence="1">
    <location>
        <begin position="535"/>
        <end position="668"/>
    </location>
</feature>
<organism evidence="2 3">
    <name type="scientific">candidate division WOR-3 bacterium</name>
    <dbReference type="NCBI Taxonomy" id="2052148"/>
    <lineage>
        <taxon>Bacteria</taxon>
        <taxon>Bacteria division WOR-3</taxon>
    </lineage>
</organism>
<proteinExistence type="predicted"/>
<dbReference type="PANTHER" id="PTHR45138">
    <property type="entry name" value="REGULATORY COMPONENTS OF SENSORY TRANSDUCTION SYSTEM"/>
    <property type="match status" value="1"/>
</dbReference>
<dbReference type="SMART" id="SM00267">
    <property type="entry name" value="GGDEF"/>
    <property type="match status" value="1"/>
</dbReference>
<sequence length="668" mass="75616">MGNVRIEKKRLALLRKIDSILGSSYDLHKVIRKIYKEIGKVMDTSNFYIALYNRLENTIHFEVYTIEGKEYAVSSRPLSKGLTEYVIRSKKPIRINKNLRAFCRRLGIKPIGRNAKSWLGVPMIYKNNVEGVITIQDYKKNNVYSPEDESFLLGIAARAAVVIANTRLIDEEVKRAKELELMNKIAHRLTKSLRIEDICESVTKSIIQQFKNFNVSIFIIENGKVVLKKLSKGFRDQVPRDLSLKLGEGIVGYVAKTGKPLIVNNVARSKRYRAYGQSCTRSEIALPLKVSNKTIGVLNIECNELNAFNKNTQRILELIADRLSAALYNARLYEDATNHAKELAVSFSIAKSLISMLELDDVLHKILEVIRSTFGFANVAILLVDKKKHELYIKAAHGYSQYIMKNVRLKIGKEGVCGHVAATGELFYAPDVSKIPFYVKGKKSIKSEAAIPLKIRGEIIGVLDIESNKLNAFTERDLRIFSVFASQAAVAIENARLFDETKALSLTDALTKIANRRHFDLMLENEWKKARGYSRPLSLAMIDLDNFKHFNDRFGHIAGDKMLIHIARTLRNNVRDTDFVARYGGEEFVIIFPETNKNMAVHVSERIRTEVERAMLLIRGAGRKRLTVSIGVATYPGDAEDFIDLVKVADEALYKAKQHGKNRVETFG</sequence>
<dbReference type="Gene3D" id="3.30.70.270">
    <property type="match status" value="1"/>
</dbReference>
<dbReference type="Pfam" id="PF13185">
    <property type="entry name" value="GAF_2"/>
    <property type="match status" value="3"/>
</dbReference>
<evidence type="ECO:0000259" key="1">
    <source>
        <dbReference type="PROSITE" id="PS50887"/>
    </source>
</evidence>
<dbReference type="GO" id="GO:0043709">
    <property type="term" value="P:cell adhesion involved in single-species biofilm formation"/>
    <property type="evidence" value="ECO:0007669"/>
    <property type="project" value="TreeGrafter"/>
</dbReference>
<dbReference type="InterPro" id="IPR029787">
    <property type="entry name" value="Nucleotide_cyclase"/>
</dbReference>
<dbReference type="InterPro" id="IPR003018">
    <property type="entry name" value="GAF"/>
</dbReference>
<dbReference type="Gene3D" id="3.30.450.40">
    <property type="match status" value="3"/>
</dbReference>
<dbReference type="InterPro" id="IPR043128">
    <property type="entry name" value="Rev_trsase/Diguanyl_cyclase"/>
</dbReference>
<reference evidence="2" key="1">
    <citation type="journal article" date="2020" name="mSystems">
        <title>Genome- and Community-Level Interaction Insights into Carbon Utilization and Element Cycling Functions of Hydrothermarchaeota in Hydrothermal Sediment.</title>
        <authorList>
            <person name="Zhou Z."/>
            <person name="Liu Y."/>
            <person name="Xu W."/>
            <person name="Pan J."/>
            <person name="Luo Z.H."/>
            <person name="Li M."/>
        </authorList>
    </citation>
    <scope>NUCLEOTIDE SEQUENCE</scope>
    <source>
        <strain evidence="2">HyVt-388</strain>
    </source>
</reference>
<name>A0A9C9EM40_UNCW3</name>
<dbReference type="SMART" id="SM00065">
    <property type="entry name" value="GAF"/>
    <property type="match status" value="3"/>
</dbReference>
<dbReference type="PROSITE" id="PS50887">
    <property type="entry name" value="GGDEF"/>
    <property type="match status" value="1"/>
</dbReference>
<dbReference type="InterPro" id="IPR050469">
    <property type="entry name" value="Diguanylate_Cyclase"/>
</dbReference>
<dbReference type="SUPFAM" id="SSF55781">
    <property type="entry name" value="GAF domain-like"/>
    <property type="match status" value="3"/>
</dbReference>
<protein>
    <submittedName>
        <fullName evidence="2">Diguanylate cyclase</fullName>
    </submittedName>
</protein>
<evidence type="ECO:0000313" key="3">
    <source>
        <dbReference type="Proteomes" id="UP000885826"/>
    </source>
</evidence>
<dbReference type="GO" id="GO:1902201">
    <property type="term" value="P:negative regulation of bacterial-type flagellum-dependent cell motility"/>
    <property type="evidence" value="ECO:0007669"/>
    <property type="project" value="TreeGrafter"/>
</dbReference>
<dbReference type="AlphaFoldDB" id="A0A9C9EM40"/>
<dbReference type="InterPro" id="IPR000160">
    <property type="entry name" value="GGDEF_dom"/>
</dbReference>
<dbReference type="SUPFAM" id="SSF55073">
    <property type="entry name" value="Nucleotide cyclase"/>
    <property type="match status" value="1"/>
</dbReference>
<dbReference type="Pfam" id="PF00990">
    <property type="entry name" value="GGDEF"/>
    <property type="match status" value="1"/>
</dbReference>
<evidence type="ECO:0000313" key="2">
    <source>
        <dbReference type="EMBL" id="HEC78097.1"/>
    </source>
</evidence>
<dbReference type="InterPro" id="IPR029016">
    <property type="entry name" value="GAF-like_dom_sf"/>
</dbReference>
<dbReference type="GO" id="GO:0005886">
    <property type="term" value="C:plasma membrane"/>
    <property type="evidence" value="ECO:0007669"/>
    <property type="project" value="TreeGrafter"/>
</dbReference>
<dbReference type="NCBIfam" id="TIGR00254">
    <property type="entry name" value="GGDEF"/>
    <property type="match status" value="1"/>
</dbReference>